<evidence type="ECO:0000313" key="1">
    <source>
        <dbReference type="EMBL" id="OEH79560.1"/>
    </source>
</evidence>
<protein>
    <submittedName>
        <fullName evidence="1">Uncharacterized protein</fullName>
    </submittedName>
</protein>
<proteinExistence type="predicted"/>
<name>A0A1D3D7Y6_9EIME</name>
<evidence type="ECO:0000313" key="2">
    <source>
        <dbReference type="Proteomes" id="UP000095192"/>
    </source>
</evidence>
<accession>A0A1D3D7Y6</accession>
<dbReference type="AlphaFoldDB" id="A0A1D3D7Y6"/>
<dbReference type="EMBL" id="JROU02000348">
    <property type="protein sequence ID" value="OEH79560.1"/>
    <property type="molecule type" value="Genomic_DNA"/>
</dbReference>
<dbReference type="InterPro" id="IPR001214">
    <property type="entry name" value="SET_dom"/>
</dbReference>
<dbReference type="VEuPathDB" id="ToxoDB:LOC34623874"/>
<dbReference type="Gene3D" id="2.170.270.10">
    <property type="entry name" value="SET domain"/>
    <property type="match status" value="1"/>
</dbReference>
<dbReference type="InterPro" id="IPR046341">
    <property type="entry name" value="SET_dom_sf"/>
</dbReference>
<dbReference type="Pfam" id="PF00856">
    <property type="entry name" value="SET"/>
    <property type="match status" value="1"/>
</dbReference>
<dbReference type="CDD" id="cd20071">
    <property type="entry name" value="SET_SMYD"/>
    <property type="match status" value="1"/>
</dbReference>
<dbReference type="SUPFAM" id="SSF82199">
    <property type="entry name" value="SET domain"/>
    <property type="match status" value="1"/>
</dbReference>
<dbReference type="PROSITE" id="PS50280">
    <property type="entry name" value="SET"/>
    <property type="match status" value="1"/>
</dbReference>
<reference evidence="1 2" key="1">
    <citation type="journal article" date="2016" name="BMC Genomics">
        <title>Comparative genomics reveals Cyclospora cayetanensis possesses coccidia-like metabolism and invasion components but unique surface antigens.</title>
        <authorList>
            <person name="Liu S."/>
            <person name="Wang L."/>
            <person name="Zheng H."/>
            <person name="Xu Z."/>
            <person name="Roellig D.M."/>
            <person name="Li N."/>
            <person name="Frace M.A."/>
            <person name="Tang K."/>
            <person name="Arrowood M.J."/>
            <person name="Moss D.M."/>
            <person name="Zhang L."/>
            <person name="Feng Y."/>
            <person name="Xiao L."/>
        </authorList>
    </citation>
    <scope>NUCLEOTIDE SEQUENCE [LARGE SCALE GENOMIC DNA]</scope>
    <source>
        <strain evidence="1 2">CHN_HEN01</strain>
    </source>
</reference>
<comment type="caution">
    <text evidence="1">The sequence shown here is derived from an EMBL/GenBank/DDBJ whole genome shotgun (WGS) entry which is preliminary data.</text>
</comment>
<dbReference type="Proteomes" id="UP000095192">
    <property type="component" value="Unassembled WGS sequence"/>
</dbReference>
<dbReference type="PANTHER" id="PTHR12197">
    <property type="entry name" value="HISTONE-LYSINE N-METHYLTRANSFERASE SMYD"/>
    <property type="match status" value="1"/>
</dbReference>
<dbReference type="PANTHER" id="PTHR12197:SF251">
    <property type="entry name" value="EG:BACR7C10.4 PROTEIN"/>
    <property type="match status" value="1"/>
</dbReference>
<dbReference type="OrthoDB" id="265717at2759"/>
<organism evidence="1 2">
    <name type="scientific">Cyclospora cayetanensis</name>
    <dbReference type="NCBI Taxonomy" id="88456"/>
    <lineage>
        <taxon>Eukaryota</taxon>
        <taxon>Sar</taxon>
        <taxon>Alveolata</taxon>
        <taxon>Apicomplexa</taxon>
        <taxon>Conoidasida</taxon>
        <taxon>Coccidia</taxon>
        <taxon>Eucoccidiorida</taxon>
        <taxon>Eimeriorina</taxon>
        <taxon>Eimeriidae</taxon>
        <taxon>Cyclospora</taxon>
    </lineage>
</organism>
<gene>
    <name evidence="1" type="ORF">cyc_08052</name>
</gene>
<keyword evidence="2" id="KW-1185">Reference proteome</keyword>
<sequence length="460" mass="50105">MEDFEWASDYAALCAPYSFSIVLGPHGKEMRANAPANPGQSLLVESPIVAWPVRASAAADAYTFCENCLKIRPFQKEQLSDSSNESHRCKVRLCGTSAPRNATDTEVLSTANAVQAEDGQQGEGTVLPQTQSEASEETGVCMHDGEGHTFWFCSSHCHQQAFGCPIPVGEATTDPFCMQSPSSRKRGMDGYLRATQSKPPSNSSSKNPSDVSSVRRVFGWQEFLSPEGLRTLRGKDQRRLNGSSGLPVEEDHENPVGLEALARVVARIAATTASLHAMGGWSLENAYAEACRPFLRLARAEATEAHSAFDLSIACLDLRAVLDMKISAVLGSDIATALLGIEGLAFLYGTLMRNAQSLLMWGATNEGSLMVLRAAGVYLLQACCNHSCIPNCSVENIEDASITLRAERPIAEGDELTISYVPLSLPQKKRQALLDSYRFTCDCARCVQERQQDQHQREYQ</sequence>
<dbReference type="GO" id="GO:0005634">
    <property type="term" value="C:nucleus"/>
    <property type="evidence" value="ECO:0007669"/>
    <property type="project" value="TreeGrafter"/>
</dbReference>
<dbReference type="InterPro" id="IPR050869">
    <property type="entry name" value="H3K4_H4K5_MeTrfase"/>
</dbReference>
<dbReference type="VEuPathDB" id="ToxoDB:cyc_08052"/>
<dbReference type="GeneID" id="34623874"/>